<organism evidence="2 3">
    <name type="scientific">Deinandra increscens subsp. villosa</name>
    <dbReference type="NCBI Taxonomy" id="3103831"/>
    <lineage>
        <taxon>Eukaryota</taxon>
        <taxon>Viridiplantae</taxon>
        <taxon>Streptophyta</taxon>
        <taxon>Embryophyta</taxon>
        <taxon>Tracheophyta</taxon>
        <taxon>Spermatophyta</taxon>
        <taxon>Magnoliopsida</taxon>
        <taxon>eudicotyledons</taxon>
        <taxon>Gunneridae</taxon>
        <taxon>Pentapetalae</taxon>
        <taxon>asterids</taxon>
        <taxon>campanulids</taxon>
        <taxon>Asterales</taxon>
        <taxon>Asteraceae</taxon>
        <taxon>Asteroideae</taxon>
        <taxon>Heliantheae alliance</taxon>
        <taxon>Madieae</taxon>
        <taxon>Madiinae</taxon>
        <taxon>Deinandra</taxon>
    </lineage>
</organism>
<dbReference type="Proteomes" id="UP001408789">
    <property type="component" value="Unassembled WGS sequence"/>
</dbReference>
<keyword evidence="3" id="KW-1185">Reference proteome</keyword>
<dbReference type="InterPro" id="IPR053168">
    <property type="entry name" value="Glutamic_endopeptidase"/>
</dbReference>
<dbReference type="Pfam" id="PF14365">
    <property type="entry name" value="Neprosin_AP"/>
    <property type="match status" value="1"/>
</dbReference>
<comment type="caution">
    <text evidence="2">The sequence shown here is derived from an EMBL/GenBank/DDBJ whole genome shotgun (WGS) entry which is preliminary data.</text>
</comment>
<evidence type="ECO:0000259" key="1">
    <source>
        <dbReference type="PROSITE" id="PS52045"/>
    </source>
</evidence>
<gene>
    <name evidence="2" type="ORF">SSX86_003652</name>
</gene>
<dbReference type="Pfam" id="PF03080">
    <property type="entry name" value="Neprosin"/>
    <property type="match status" value="1"/>
</dbReference>
<dbReference type="InterPro" id="IPR025521">
    <property type="entry name" value="Neprosin_propep"/>
</dbReference>
<reference evidence="2 3" key="1">
    <citation type="submission" date="2024-04" db="EMBL/GenBank/DDBJ databases">
        <title>The reference genome of an endangered Asteraceae, Deinandra increscens subsp. villosa, native to the Central Coast of California.</title>
        <authorList>
            <person name="Guilliams M."/>
            <person name="Hasenstab-Lehman K."/>
            <person name="Meyer R."/>
            <person name="Mcevoy S."/>
        </authorList>
    </citation>
    <scope>NUCLEOTIDE SEQUENCE [LARGE SCALE GENOMIC DNA]</scope>
    <source>
        <tissue evidence="2">Leaf</tissue>
    </source>
</reference>
<protein>
    <recommendedName>
        <fullName evidence="1">Neprosin PEP catalytic domain-containing protein</fullName>
    </recommendedName>
</protein>
<dbReference type="AlphaFoldDB" id="A0AAP0H6Z3"/>
<evidence type="ECO:0000313" key="2">
    <source>
        <dbReference type="EMBL" id="KAK9075329.1"/>
    </source>
</evidence>
<sequence length="389" mass="43986">MKIKRCFFIVVVLYAFMVLPIFAKRFGAPKHLNGLNKHPVKSIKSPDGDIIECIHILHQPAFNNPLLKDHSIKMSPSYHPNGINSIKNGSSSSPPFAQLWHSNGKCPKGTIPIRRRTQKDDVFVRNHRKKSPFDPELDDDNHEYAHAYTEEGPFYGTQATFSVWNPNVQLADEFSLGQLWITAANYETIEVGWQVYPGMYGDSTTRLFIFWTNDGYQNNQCYNLDCPGFIQTNNEIVLGGSISPTSEVDGYQNDMTVLVWKNPKDGNWWLEVGGKILGYWPSSLYTRLSESASMLDWGGEVVNDRIDGLHTTTQMGSGYFSEEGSGKASYIKNIQIVDEYNVFRSPGQLTTSVSRKDCYDLTMGNNDIYNWGTYLFFGGPGRNQYCVQG</sequence>
<feature type="domain" description="Neprosin PEP catalytic" evidence="1">
    <location>
        <begin position="136"/>
        <end position="387"/>
    </location>
</feature>
<name>A0AAP0H6Z3_9ASTR</name>
<dbReference type="PROSITE" id="PS52045">
    <property type="entry name" value="NEPROSIN_PEP_CD"/>
    <property type="match status" value="1"/>
</dbReference>
<evidence type="ECO:0000313" key="3">
    <source>
        <dbReference type="Proteomes" id="UP001408789"/>
    </source>
</evidence>
<accession>A0AAP0H6Z3</accession>
<dbReference type="Gene3D" id="3.90.1320.10">
    <property type="entry name" value="Outer-capsid protein sigma 3, large lobe"/>
    <property type="match status" value="1"/>
</dbReference>
<dbReference type="InterPro" id="IPR004314">
    <property type="entry name" value="Neprosin"/>
</dbReference>
<dbReference type="PANTHER" id="PTHR31589">
    <property type="entry name" value="PROTEIN, PUTATIVE (DUF239)-RELATED-RELATED"/>
    <property type="match status" value="1"/>
</dbReference>
<dbReference type="EMBL" id="JBCNJP010000007">
    <property type="protein sequence ID" value="KAK9075329.1"/>
    <property type="molecule type" value="Genomic_DNA"/>
</dbReference>
<dbReference type="PANTHER" id="PTHR31589:SF220">
    <property type="entry name" value="NEPROSIN DOMAIN-CONTAINING PROTEIN"/>
    <property type="match status" value="1"/>
</dbReference>
<proteinExistence type="predicted"/>